<accession>A0ABQ1QKB8</accession>
<dbReference type="RefSeq" id="WP_158630688.1">
    <property type="nucleotide sequence ID" value="NZ_BMCK01000005.1"/>
</dbReference>
<evidence type="ECO:0000313" key="2">
    <source>
        <dbReference type="Proteomes" id="UP000630594"/>
    </source>
</evidence>
<name>A0ABQ1QKB8_9ACTN</name>
<organism evidence="1 2">
    <name type="scientific">Nocardioides daphniae</name>
    <dbReference type="NCBI Taxonomy" id="402297"/>
    <lineage>
        <taxon>Bacteria</taxon>
        <taxon>Bacillati</taxon>
        <taxon>Actinomycetota</taxon>
        <taxon>Actinomycetes</taxon>
        <taxon>Propionibacteriales</taxon>
        <taxon>Nocardioidaceae</taxon>
        <taxon>Nocardioides</taxon>
    </lineage>
</organism>
<dbReference type="EMBL" id="BMCK01000005">
    <property type="protein sequence ID" value="GGD29423.1"/>
    <property type="molecule type" value="Genomic_DNA"/>
</dbReference>
<proteinExistence type="predicted"/>
<sequence>MKAKKVILILLVGFLLYWMFSDPAGLADSGESLFSNLWELLIQLFEALLDFFSALG</sequence>
<reference evidence="2" key="1">
    <citation type="journal article" date="2019" name="Int. J. Syst. Evol. Microbiol.">
        <title>The Global Catalogue of Microorganisms (GCM) 10K type strain sequencing project: providing services to taxonomists for standard genome sequencing and annotation.</title>
        <authorList>
            <consortium name="The Broad Institute Genomics Platform"/>
            <consortium name="The Broad Institute Genome Sequencing Center for Infectious Disease"/>
            <person name="Wu L."/>
            <person name="Ma J."/>
        </authorList>
    </citation>
    <scope>NUCLEOTIDE SEQUENCE [LARGE SCALE GENOMIC DNA]</scope>
    <source>
        <strain evidence="2">CCM 7403</strain>
    </source>
</reference>
<keyword evidence="2" id="KW-1185">Reference proteome</keyword>
<protein>
    <submittedName>
        <fullName evidence="1">Uncharacterized protein</fullName>
    </submittedName>
</protein>
<dbReference type="Proteomes" id="UP000630594">
    <property type="component" value="Unassembled WGS sequence"/>
</dbReference>
<evidence type="ECO:0000313" key="1">
    <source>
        <dbReference type="EMBL" id="GGD29423.1"/>
    </source>
</evidence>
<gene>
    <name evidence="1" type="ORF">GCM10007231_31130</name>
</gene>
<comment type="caution">
    <text evidence="1">The sequence shown here is derived from an EMBL/GenBank/DDBJ whole genome shotgun (WGS) entry which is preliminary data.</text>
</comment>